<evidence type="ECO:0000259" key="1">
    <source>
        <dbReference type="Pfam" id="PF11008"/>
    </source>
</evidence>
<evidence type="ECO:0000313" key="2">
    <source>
        <dbReference type="EMBL" id="MFC3677916.1"/>
    </source>
</evidence>
<accession>A0ABV7VMD9</accession>
<feature type="domain" description="DUF2846" evidence="1">
    <location>
        <begin position="40"/>
        <end position="124"/>
    </location>
</feature>
<protein>
    <submittedName>
        <fullName evidence="2">DUF2846 domain-containing protein</fullName>
    </submittedName>
</protein>
<proteinExistence type="predicted"/>
<dbReference type="RefSeq" id="WP_379729529.1">
    <property type="nucleotide sequence ID" value="NZ_JBHRYJ010000006.1"/>
</dbReference>
<reference evidence="3" key="1">
    <citation type="journal article" date="2019" name="Int. J. Syst. Evol. Microbiol.">
        <title>The Global Catalogue of Microorganisms (GCM) 10K type strain sequencing project: providing services to taxonomists for standard genome sequencing and annotation.</title>
        <authorList>
            <consortium name="The Broad Institute Genomics Platform"/>
            <consortium name="The Broad Institute Genome Sequencing Center for Infectious Disease"/>
            <person name="Wu L."/>
            <person name="Ma J."/>
        </authorList>
    </citation>
    <scope>NUCLEOTIDE SEQUENCE [LARGE SCALE GENOMIC DNA]</scope>
    <source>
        <strain evidence="3">KCTC 42182</strain>
    </source>
</reference>
<dbReference type="Proteomes" id="UP001595711">
    <property type="component" value="Unassembled WGS sequence"/>
</dbReference>
<gene>
    <name evidence="2" type="ORF">ACFOOQ_20350</name>
</gene>
<dbReference type="Pfam" id="PF11008">
    <property type="entry name" value="DUF2846"/>
    <property type="match status" value="1"/>
</dbReference>
<dbReference type="InterPro" id="IPR022548">
    <property type="entry name" value="DUF2846"/>
</dbReference>
<dbReference type="EMBL" id="JBHRYJ010000006">
    <property type="protein sequence ID" value="MFC3677916.1"/>
    <property type="molecule type" value="Genomic_DNA"/>
</dbReference>
<evidence type="ECO:0000313" key="3">
    <source>
        <dbReference type="Proteomes" id="UP001595711"/>
    </source>
</evidence>
<dbReference type="PROSITE" id="PS51257">
    <property type="entry name" value="PROKAR_LIPOPROTEIN"/>
    <property type="match status" value="1"/>
</dbReference>
<organism evidence="2 3">
    <name type="scientific">Ferrovibrio xuzhouensis</name>
    <dbReference type="NCBI Taxonomy" id="1576914"/>
    <lineage>
        <taxon>Bacteria</taxon>
        <taxon>Pseudomonadati</taxon>
        <taxon>Pseudomonadota</taxon>
        <taxon>Alphaproteobacteria</taxon>
        <taxon>Rhodospirillales</taxon>
        <taxon>Rhodospirillaceae</taxon>
        <taxon>Ferrovibrio</taxon>
    </lineage>
</organism>
<keyword evidence="3" id="KW-1185">Reference proteome</keyword>
<sequence length="156" mass="16330">MTSRFLPRLCGLLFLGLVPLLAGCGIPPAPDRNEDGAIAAGRGRLYFYRTTLSLGGPNSLLGDASKPAVMLDGRKIAEALPGGVFFCDVAPGRHEVAVAGPRPTTILVNVSAGGTGYLRMDWGIPVASQRPVIEVDARTGQMETENRTRIAAACPA</sequence>
<name>A0ABV7VMD9_9PROT</name>
<comment type="caution">
    <text evidence="2">The sequence shown here is derived from an EMBL/GenBank/DDBJ whole genome shotgun (WGS) entry which is preliminary data.</text>
</comment>